<dbReference type="Gene3D" id="3.40.50.2300">
    <property type="match status" value="2"/>
</dbReference>
<dbReference type="InterPro" id="IPR025997">
    <property type="entry name" value="SBP_2_dom"/>
</dbReference>
<proteinExistence type="inferred from homology"/>
<dbReference type="GO" id="GO:0030313">
    <property type="term" value="C:cell envelope"/>
    <property type="evidence" value="ECO:0007669"/>
    <property type="project" value="UniProtKB-SubCell"/>
</dbReference>
<dbReference type="RefSeq" id="WP_109712269.1">
    <property type="nucleotide sequence ID" value="NZ_QGDS01000008.1"/>
</dbReference>
<name>A0A315ZWI7_9FIRM</name>
<keyword evidence="3 4" id="KW-0732">Signal</keyword>
<dbReference type="PROSITE" id="PS51257">
    <property type="entry name" value="PROKAR_LIPOPROTEIN"/>
    <property type="match status" value="1"/>
</dbReference>
<dbReference type="AlphaFoldDB" id="A0A315ZWI7"/>
<evidence type="ECO:0000313" key="6">
    <source>
        <dbReference type="EMBL" id="SUQ14933.1"/>
    </source>
</evidence>
<feature type="chain" id="PRO_5043163512" evidence="4">
    <location>
        <begin position="21"/>
        <end position="343"/>
    </location>
</feature>
<reference evidence="7" key="1">
    <citation type="submission" date="2017-07" db="EMBL/GenBank/DDBJ databases">
        <authorList>
            <person name="Varghese N."/>
            <person name="Submissions S."/>
        </authorList>
    </citation>
    <scope>NUCLEOTIDE SEQUENCE [LARGE SCALE GENOMIC DNA]</scope>
    <source>
        <strain evidence="7">NLAE-zl-C134</strain>
    </source>
</reference>
<dbReference type="Pfam" id="PF13407">
    <property type="entry name" value="Peripla_BP_4"/>
    <property type="match status" value="1"/>
</dbReference>
<accession>A0A315ZWI7</accession>
<keyword evidence="7" id="KW-1185">Reference proteome</keyword>
<gene>
    <name evidence="6" type="ORF">SAMN05216529_108158</name>
</gene>
<dbReference type="OrthoDB" id="9769193at2"/>
<dbReference type="SUPFAM" id="SSF53822">
    <property type="entry name" value="Periplasmic binding protein-like I"/>
    <property type="match status" value="1"/>
</dbReference>
<dbReference type="Proteomes" id="UP000254051">
    <property type="component" value="Unassembled WGS sequence"/>
</dbReference>
<evidence type="ECO:0000256" key="2">
    <source>
        <dbReference type="ARBA" id="ARBA00007639"/>
    </source>
</evidence>
<comment type="similarity">
    <text evidence="2">Belongs to the bacterial solute-binding protein 2 family.</text>
</comment>
<evidence type="ECO:0000256" key="3">
    <source>
        <dbReference type="ARBA" id="ARBA00022729"/>
    </source>
</evidence>
<protein>
    <submittedName>
        <fullName evidence="6">Ribose transport system substrate-binding protein</fullName>
    </submittedName>
</protein>
<evidence type="ECO:0000256" key="1">
    <source>
        <dbReference type="ARBA" id="ARBA00004196"/>
    </source>
</evidence>
<evidence type="ECO:0000313" key="7">
    <source>
        <dbReference type="Proteomes" id="UP000254051"/>
    </source>
</evidence>
<comment type="subcellular location">
    <subcellularLocation>
        <location evidence="1">Cell envelope</location>
    </subcellularLocation>
</comment>
<evidence type="ECO:0000259" key="5">
    <source>
        <dbReference type="Pfam" id="PF13407"/>
    </source>
</evidence>
<dbReference type="PANTHER" id="PTHR46847">
    <property type="entry name" value="D-ALLOSE-BINDING PERIPLASMIC PROTEIN-RELATED"/>
    <property type="match status" value="1"/>
</dbReference>
<dbReference type="GO" id="GO:0030246">
    <property type="term" value="F:carbohydrate binding"/>
    <property type="evidence" value="ECO:0007669"/>
    <property type="project" value="UniProtKB-ARBA"/>
</dbReference>
<feature type="signal peptide" evidence="4">
    <location>
        <begin position="1"/>
        <end position="20"/>
    </location>
</feature>
<feature type="domain" description="Periplasmic binding protein" evidence="5">
    <location>
        <begin position="51"/>
        <end position="315"/>
    </location>
</feature>
<evidence type="ECO:0000256" key="4">
    <source>
        <dbReference type="SAM" id="SignalP"/>
    </source>
</evidence>
<dbReference type="PANTHER" id="PTHR46847:SF1">
    <property type="entry name" value="D-ALLOSE-BINDING PERIPLASMIC PROTEIN-RELATED"/>
    <property type="match status" value="1"/>
</dbReference>
<dbReference type="EMBL" id="UHJJ01000008">
    <property type="protein sequence ID" value="SUQ14933.1"/>
    <property type="molecule type" value="Genomic_DNA"/>
</dbReference>
<dbReference type="CDD" id="cd01536">
    <property type="entry name" value="PBP1_ABC_sugar_binding-like"/>
    <property type="match status" value="1"/>
</dbReference>
<organism evidence="6 7">
    <name type="scientific">Faecalicatena contorta</name>
    <dbReference type="NCBI Taxonomy" id="39482"/>
    <lineage>
        <taxon>Bacteria</taxon>
        <taxon>Bacillati</taxon>
        <taxon>Bacillota</taxon>
        <taxon>Clostridia</taxon>
        <taxon>Lachnospirales</taxon>
        <taxon>Lachnospiraceae</taxon>
        <taxon>Faecalicatena</taxon>
    </lineage>
</organism>
<dbReference type="InterPro" id="IPR028082">
    <property type="entry name" value="Peripla_BP_I"/>
</dbReference>
<sequence length="343" mass="37283">MKKRILAVLMTAALGLSMLAGCGAKEDAKSDTSSDAKTEDTADDKGDSFKIGISIQSLENDYWAGVFGEVEKMLKEKGWEYTLVDCKDNSAEQISQLENFITGGVDMIMVHPSDPAAIEDVCKEALDAGIKVMCWDDKMENTTVNWVLDNTELGKTIATPAADFINEHYSEDNKAEVCVIGYPQTPILLERENGILEGLKGAEGKYEVVASIEGLEANDAQTNVETVLQAHPNCKVFVTIGAGSDIGANQALLTKYNNEIPEDCGIFSGDATEQQMRAIKSGVEASNTTVGFEGSNSRTAAACVEMYDRVLSGEKFEGEDRNVYRPFIVINADNVDEYLADYE</sequence>